<dbReference type="Pfam" id="PF08327">
    <property type="entry name" value="AHSA1"/>
    <property type="match status" value="1"/>
</dbReference>
<evidence type="ECO:0000259" key="2">
    <source>
        <dbReference type="Pfam" id="PF08327"/>
    </source>
</evidence>
<accession>A0A5Q2RFX1</accession>
<dbReference type="KEGG" id="atq:GH723_05165"/>
<dbReference type="SUPFAM" id="SSF55961">
    <property type="entry name" value="Bet v1-like"/>
    <property type="match status" value="1"/>
</dbReference>
<dbReference type="Gene3D" id="3.30.530.20">
    <property type="match status" value="1"/>
</dbReference>
<evidence type="ECO:0000313" key="3">
    <source>
        <dbReference type="EMBL" id="QGG94544.1"/>
    </source>
</evidence>
<dbReference type="CDD" id="cd07826">
    <property type="entry name" value="SRPBCC_CalC_Aha1-like_9"/>
    <property type="match status" value="1"/>
</dbReference>
<reference evidence="3 4" key="1">
    <citation type="submission" date="2019-11" db="EMBL/GenBank/DDBJ databases">
        <authorList>
            <person name="He Y."/>
        </authorList>
    </citation>
    <scope>NUCLEOTIDE SEQUENCE [LARGE SCALE GENOMIC DNA]</scope>
    <source>
        <strain evidence="3 4">SCSIO 58843</strain>
    </source>
</reference>
<dbReference type="RefSeq" id="WP_153758650.1">
    <property type="nucleotide sequence ID" value="NZ_CP045851.1"/>
</dbReference>
<dbReference type="AlphaFoldDB" id="A0A5Q2RFX1"/>
<proteinExistence type="inferred from homology"/>
<evidence type="ECO:0000256" key="1">
    <source>
        <dbReference type="ARBA" id="ARBA00006817"/>
    </source>
</evidence>
<dbReference type="InterPro" id="IPR023393">
    <property type="entry name" value="START-like_dom_sf"/>
</dbReference>
<feature type="domain" description="Activator of Hsp90 ATPase homologue 1/2-like C-terminal" evidence="2">
    <location>
        <begin position="29"/>
        <end position="159"/>
    </location>
</feature>
<organism evidence="3 4">
    <name type="scientific">Actinomarinicola tropica</name>
    <dbReference type="NCBI Taxonomy" id="2789776"/>
    <lineage>
        <taxon>Bacteria</taxon>
        <taxon>Bacillati</taxon>
        <taxon>Actinomycetota</taxon>
        <taxon>Acidimicrobiia</taxon>
        <taxon>Acidimicrobiales</taxon>
        <taxon>Iamiaceae</taxon>
        <taxon>Actinomarinicola</taxon>
    </lineage>
</organism>
<gene>
    <name evidence="3" type="ORF">GH723_05165</name>
</gene>
<dbReference type="InterPro" id="IPR013538">
    <property type="entry name" value="ASHA1/2-like_C"/>
</dbReference>
<comment type="similarity">
    <text evidence="1">Belongs to the AHA1 family.</text>
</comment>
<sequence length="163" mass="17734">MAATDLSAPETTFVAEPGSHAATTTAVIAAPIENVWRAHVEPDLFVQWWGPAELTSRVETWEPTSGGSWRVVHIDPEGGEYGFRGVYHEVVPQERLIFTFEFEGMPGHVCLETHTFEAVEGGTRVTQHAVFQSVEDRDGMAESGMEAHAPVAMAQLQAVASSL</sequence>
<evidence type="ECO:0000313" key="4">
    <source>
        <dbReference type="Proteomes" id="UP000334019"/>
    </source>
</evidence>
<dbReference type="Proteomes" id="UP000334019">
    <property type="component" value="Chromosome"/>
</dbReference>
<name>A0A5Q2RFX1_9ACTN</name>
<dbReference type="EMBL" id="CP045851">
    <property type="protein sequence ID" value="QGG94544.1"/>
    <property type="molecule type" value="Genomic_DNA"/>
</dbReference>
<keyword evidence="4" id="KW-1185">Reference proteome</keyword>
<protein>
    <submittedName>
        <fullName evidence="3">ATPase</fullName>
    </submittedName>
</protein>